<evidence type="ECO:0000313" key="9">
    <source>
        <dbReference type="EMBL" id="PIA59660.1"/>
    </source>
</evidence>
<evidence type="ECO:0000259" key="8">
    <source>
        <dbReference type="PROSITE" id="PS50886"/>
    </source>
</evidence>
<dbReference type="FunCoup" id="A0A2G5EV88">
    <property type="interactions" value="1684"/>
</dbReference>
<gene>
    <name evidence="9" type="ORF">AQUCO_00400512v1</name>
</gene>
<comment type="subcellular location">
    <subcellularLocation>
        <location evidence="1">Cytoplasm</location>
    </subcellularLocation>
</comment>
<dbReference type="InterPro" id="IPR051270">
    <property type="entry name" value="Tyrosine-tRNA_ligase_regulator"/>
</dbReference>
<keyword evidence="4 6" id="KW-0694">RNA-binding</keyword>
<proteinExistence type="predicted"/>
<dbReference type="SUPFAM" id="SSF50249">
    <property type="entry name" value="Nucleic acid-binding proteins"/>
    <property type="match status" value="1"/>
</dbReference>
<dbReference type="Pfam" id="PF21972">
    <property type="entry name" value="Arc1p_N_like"/>
    <property type="match status" value="1"/>
</dbReference>
<evidence type="ECO:0000256" key="7">
    <source>
        <dbReference type="SAM" id="MobiDB-lite"/>
    </source>
</evidence>
<dbReference type="SUPFAM" id="SSF47616">
    <property type="entry name" value="GST C-terminal domain-like"/>
    <property type="match status" value="1"/>
</dbReference>
<dbReference type="STRING" id="218851.A0A2G5EV88"/>
<reference evidence="9 10" key="1">
    <citation type="submission" date="2017-09" db="EMBL/GenBank/DDBJ databases">
        <title>WGS assembly of Aquilegia coerulea Goldsmith.</title>
        <authorList>
            <person name="Hodges S."/>
            <person name="Kramer E."/>
            <person name="Nordborg M."/>
            <person name="Tomkins J."/>
            <person name="Borevitz J."/>
            <person name="Derieg N."/>
            <person name="Yan J."/>
            <person name="Mihaltcheva S."/>
            <person name="Hayes R.D."/>
            <person name="Rokhsar D."/>
        </authorList>
    </citation>
    <scope>NUCLEOTIDE SEQUENCE [LARGE SCALE GENOMIC DNA]</scope>
    <source>
        <strain evidence="10">cv. Goldsmith</strain>
    </source>
</reference>
<evidence type="ECO:0000256" key="6">
    <source>
        <dbReference type="PROSITE-ProRule" id="PRU00209"/>
    </source>
</evidence>
<dbReference type="OrthoDB" id="197206at2759"/>
<feature type="region of interest" description="Disordered" evidence="7">
    <location>
        <begin position="169"/>
        <end position="239"/>
    </location>
</feature>
<evidence type="ECO:0000256" key="1">
    <source>
        <dbReference type="ARBA" id="ARBA00004496"/>
    </source>
</evidence>
<dbReference type="Gene3D" id="1.20.1050.130">
    <property type="match status" value="1"/>
</dbReference>
<protein>
    <recommendedName>
        <fullName evidence="8">tRNA-binding domain-containing protein</fullName>
    </recommendedName>
</protein>
<dbReference type="Gene3D" id="2.40.50.140">
    <property type="entry name" value="Nucleic acid-binding proteins"/>
    <property type="match status" value="1"/>
</dbReference>
<name>A0A2G5EV88_AQUCA</name>
<organism evidence="9 10">
    <name type="scientific">Aquilegia coerulea</name>
    <name type="common">Rocky mountain columbine</name>
    <dbReference type="NCBI Taxonomy" id="218851"/>
    <lineage>
        <taxon>Eukaryota</taxon>
        <taxon>Viridiplantae</taxon>
        <taxon>Streptophyta</taxon>
        <taxon>Embryophyta</taxon>
        <taxon>Tracheophyta</taxon>
        <taxon>Spermatophyta</taxon>
        <taxon>Magnoliopsida</taxon>
        <taxon>Ranunculales</taxon>
        <taxon>Ranunculaceae</taxon>
        <taxon>Thalictroideae</taxon>
        <taxon>Aquilegia</taxon>
    </lineage>
</organism>
<dbReference type="PROSITE" id="PS50886">
    <property type="entry name" value="TRBD"/>
    <property type="match status" value="1"/>
</dbReference>
<dbReference type="InterPro" id="IPR036282">
    <property type="entry name" value="Glutathione-S-Trfase_C_sf"/>
</dbReference>
<dbReference type="InterPro" id="IPR053836">
    <property type="entry name" value="Arc1-like_N"/>
</dbReference>
<dbReference type="PANTHER" id="PTHR11586">
    <property type="entry name" value="TRNA-AMINOACYLATION COFACTOR ARC1 FAMILY MEMBER"/>
    <property type="match status" value="1"/>
</dbReference>
<evidence type="ECO:0000313" key="10">
    <source>
        <dbReference type="Proteomes" id="UP000230069"/>
    </source>
</evidence>
<dbReference type="GO" id="GO:0032991">
    <property type="term" value="C:protein-containing complex"/>
    <property type="evidence" value="ECO:0007669"/>
    <property type="project" value="UniProtKB-ARBA"/>
</dbReference>
<keyword evidence="2" id="KW-0963">Cytoplasm</keyword>
<dbReference type="InterPro" id="IPR012340">
    <property type="entry name" value="NA-bd_OB-fold"/>
</dbReference>
<feature type="compositionally biased region" description="Basic and acidic residues" evidence="7">
    <location>
        <begin position="220"/>
        <end position="239"/>
    </location>
</feature>
<dbReference type="CDD" id="cd10304">
    <property type="entry name" value="GST_C_Arc1p_N_like"/>
    <property type="match status" value="1"/>
</dbReference>
<evidence type="ECO:0000256" key="5">
    <source>
        <dbReference type="ARBA" id="ARBA00022917"/>
    </source>
</evidence>
<evidence type="ECO:0000256" key="4">
    <source>
        <dbReference type="ARBA" id="ARBA00022884"/>
    </source>
</evidence>
<dbReference type="FunFam" id="2.40.50.140:FF:000047">
    <property type="entry name" value="tyrosine--tRNA ligase, cytoplasmic isoform X2"/>
    <property type="match status" value="1"/>
</dbReference>
<feature type="compositionally biased region" description="Basic and acidic residues" evidence="7">
    <location>
        <begin position="169"/>
        <end position="213"/>
    </location>
</feature>
<accession>A0A2G5EV88</accession>
<dbReference type="Pfam" id="PF01588">
    <property type="entry name" value="tRNA_bind"/>
    <property type="match status" value="1"/>
</dbReference>
<dbReference type="CDD" id="cd02799">
    <property type="entry name" value="tRNA_bind_EMAP-II_like"/>
    <property type="match status" value="1"/>
</dbReference>
<dbReference type="AlphaFoldDB" id="A0A2G5EV88"/>
<dbReference type="PANTHER" id="PTHR11586:SF33">
    <property type="entry name" value="AMINOACYL TRNA SYNTHASE COMPLEX-INTERACTING MULTIFUNCTIONAL PROTEIN 1"/>
    <property type="match status" value="1"/>
</dbReference>
<evidence type="ECO:0000256" key="2">
    <source>
        <dbReference type="ARBA" id="ARBA00022490"/>
    </source>
</evidence>
<keyword evidence="3 6" id="KW-0820">tRNA-binding</keyword>
<keyword evidence="5" id="KW-0648">Protein biosynthesis</keyword>
<feature type="domain" description="TRNA-binding" evidence="8">
    <location>
        <begin position="245"/>
        <end position="348"/>
    </location>
</feature>
<dbReference type="GO" id="GO:0000049">
    <property type="term" value="F:tRNA binding"/>
    <property type="evidence" value="ECO:0007669"/>
    <property type="project" value="UniProtKB-UniRule"/>
</dbReference>
<dbReference type="InterPro" id="IPR002547">
    <property type="entry name" value="tRNA-bd_dom"/>
</dbReference>
<dbReference type="EMBL" id="KZ305021">
    <property type="protein sequence ID" value="PIA59660.1"/>
    <property type="molecule type" value="Genomic_DNA"/>
</dbReference>
<dbReference type="GO" id="GO:0005737">
    <property type="term" value="C:cytoplasm"/>
    <property type="evidence" value="ECO:0007669"/>
    <property type="project" value="UniProtKB-SubCell"/>
</dbReference>
<evidence type="ECO:0000256" key="3">
    <source>
        <dbReference type="ARBA" id="ARBA00022555"/>
    </source>
</evidence>
<keyword evidence="10" id="KW-1185">Reference proteome</keyword>
<sequence>MDEKTILQKRKQAIISALCKHVSLDPQKVSVESVEANDVKGLISTILKASGEEATLASNEVLNWVAFADTFPLNSDGCNEFLTKLNEDLTLKSVLLGDGFKPSVADIVVFSSLHSFVSGLSATDKKKIPNVLRWMDYILNKKDLGSIFESIPVEKIMFMGQTSKDIGKVESDVKSKKNVQEPVTDSKKNDKLEADPKSEKSDKVEADSNSKKSDTKKKVKGDGKVTEEKKKAPEKDSAEKDLEVSVSLLNIQVGLIRKAWKHPSADSLLVEEIDLGDAGIRQVVSGLAKYCSPEELINRRVALITNVKPGKLRDVSSSGLVLCASNAEQTAVEPLLPPEGAAVGERVSFLGHDGKPEDVLNPKKKQLEKITPHLRTDDKGVATFKGIPFMTTAGPCTSSIPNASVK</sequence>
<dbReference type="GO" id="GO:0006412">
    <property type="term" value="P:translation"/>
    <property type="evidence" value="ECO:0007669"/>
    <property type="project" value="UniProtKB-KW"/>
</dbReference>
<dbReference type="Proteomes" id="UP000230069">
    <property type="component" value="Unassembled WGS sequence"/>
</dbReference>
<dbReference type="InParanoid" id="A0A2G5EV88"/>